<accession>A0A413CXJ9</accession>
<dbReference type="Proteomes" id="UP000284651">
    <property type="component" value="Unassembled WGS sequence"/>
</dbReference>
<evidence type="ECO:0000313" key="1">
    <source>
        <dbReference type="EMBL" id="RGW76086.1"/>
    </source>
</evidence>
<evidence type="ECO:0000313" key="2">
    <source>
        <dbReference type="Proteomes" id="UP000284651"/>
    </source>
</evidence>
<sequence length="159" mass="19009">MGSDYINQKPRGLSKTQICIVVAIDSNKNMVAIICGHGKPSSDRIYKTLHNHIRPNLIIVHDGEKAHNKLIRELNLKSEIYKANTKDSLYFEKMALINNMCSWIKRYIWRFIGMDVENLQTYLNWFIYLQRCKRDNDKWPKSERILRHLILERTRYTRK</sequence>
<gene>
    <name evidence="1" type="ORF">DWV56_02875</name>
</gene>
<dbReference type="EMBL" id="QSAT01000006">
    <property type="protein sequence ID" value="RGW76086.1"/>
    <property type="molecule type" value="Genomic_DNA"/>
</dbReference>
<name>A0A413CXJ9_9FIRM</name>
<protein>
    <recommendedName>
        <fullName evidence="3">IS1595 family transposase</fullName>
    </recommendedName>
</protein>
<reference evidence="1 2" key="1">
    <citation type="submission" date="2018-08" db="EMBL/GenBank/DDBJ databases">
        <title>A genome reference for cultivated species of the human gut microbiota.</title>
        <authorList>
            <person name="Zou Y."/>
            <person name="Xue W."/>
            <person name="Luo G."/>
        </authorList>
    </citation>
    <scope>NUCLEOTIDE SEQUENCE [LARGE SCALE GENOMIC DNA]</scope>
    <source>
        <strain evidence="1 2">AF10-31</strain>
    </source>
</reference>
<comment type="caution">
    <text evidence="1">The sequence shown here is derived from an EMBL/GenBank/DDBJ whole genome shotgun (WGS) entry which is preliminary data.</text>
</comment>
<dbReference type="RefSeq" id="WP_118356820.1">
    <property type="nucleotide sequence ID" value="NZ_JAQEGG010000042.1"/>
</dbReference>
<dbReference type="AlphaFoldDB" id="A0A413CXJ9"/>
<proteinExistence type="predicted"/>
<organism evidence="1 2">
    <name type="scientific">Holdemanella biformis</name>
    <dbReference type="NCBI Taxonomy" id="1735"/>
    <lineage>
        <taxon>Bacteria</taxon>
        <taxon>Bacillati</taxon>
        <taxon>Bacillota</taxon>
        <taxon>Erysipelotrichia</taxon>
        <taxon>Erysipelotrichales</taxon>
        <taxon>Erysipelotrichaceae</taxon>
        <taxon>Holdemanella</taxon>
    </lineage>
</organism>
<evidence type="ECO:0008006" key="3">
    <source>
        <dbReference type="Google" id="ProtNLM"/>
    </source>
</evidence>